<accession>A0ABS9MF53</accession>
<protein>
    <submittedName>
        <fullName evidence="1">WbqC family protein</fullName>
    </submittedName>
</protein>
<dbReference type="InterPro" id="IPR014985">
    <property type="entry name" value="WbqC"/>
</dbReference>
<dbReference type="Pfam" id="PF08889">
    <property type="entry name" value="WbqC"/>
    <property type="match status" value="1"/>
</dbReference>
<organism evidence="1 2">
    <name type="scientific">Anaeromassilibacillus senegalensis</name>
    <dbReference type="NCBI Taxonomy" id="1673717"/>
    <lineage>
        <taxon>Bacteria</taxon>
        <taxon>Bacillati</taxon>
        <taxon>Bacillota</taxon>
        <taxon>Clostridia</taxon>
        <taxon>Eubacteriales</taxon>
        <taxon>Acutalibacteraceae</taxon>
        <taxon>Anaeromassilibacillus</taxon>
    </lineage>
</organism>
<evidence type="ECO:0000313" key="1">
    <source>
        <dbReference type="EMBL" id="MCG4609376.1"/>
    </source>
</evidence>
<gene>
    <name evidence="1" type="ORF">L0P57_00240</name>
</gene>
<proteinExistence type="predicted"/>
<dbReference type="Proteomes" id="UP001298681">
    <property type="component" value="Unassembled WGS sequence"/>
</dbReference>
<dbReference type="RefSeq" id="WP_237966211.1">
    <property type="nucleotide sequence ID" value="NZ_JAKNHQ010000001.1"/>
</dbReference>
<comment type="caution">
    <text evidence="1">The sequence shown here is derived from an EMBL/GenBank/DDBJ whole genome shotgun (WGS) entry which is preliminary data.</text>
</comment>
<evidence type="ECO:0000313" key="2">
    <source>
        <dbReference type="Proteomes" id="UP001298681"/>
    </source>
</evidence>
<dbReference type="EMBL" id="JAKNHQ010000001">
    <property type="protein sequence ID" value="MCG4609376.1"/>
    <property type="molecule type" value="Genomic_DNA"/>
</dbReference>
<sequence>MNKALVIHQPNFLPRLKVFIKIAISDSWVIYDDVQYVRREWQNRVYLRDAEHRSILFTAPVKKADFHEKINKIQLENVLLLNEHLAKHFQCNYSKAPYYNWVEAYLDSVKQETRNVCDLSTYNVICTNIAFRLLDIKLEEIYSSQIYLTTTDRNGKLIELCRKNGSTYYICGSGGKTYINETVFRQAGVNIIYYDYSQISYIDSCSLDYYRNNSFLDFVAYNGPELLRKLIIAVKQQQIECFK</sequence>
<name>A0ABS9MF53_9FIRM</name>
<reference evidence="1 2" key="1">
    <citation type="submission" date="2022-01" db="EMBL/GenBank/DDBJ databases">
        <title>Collection of gut derived symbiotic bacterial strains cultured from healthy donors.</title>
        <authorList>
            <person name="Lin H."/>
            <person name="Kohout C."/>
            <person name="Waligurski E."/>
            <person name="Pamer E.G."/>
        </authorList>
    </citation>
    <scope>NUCLEOTIDE SEQUENCE [LARGE SCALE GENOMIC DNA]</scope>
    <source>
        <strain evidence="1 2">DFI.7.58</strain>
    </source>
</reference>
<keyword evidence="2" id="KW-1185">Reference proteome</keyword>